<dbReference type="Proteomes" id="UP001314635">
    <property type="component" value="Unassembled WGS sequence"/>
</dbReference>
<dbReference type="Gene3D" id="3.40.50.300">
    <property type="entry name" value="P-loop containing nucleotide triphosphate hydrolases"/>
    <property type="match status" value="1"/>
</dbReference>
<evidence type="ECO:0000256" key="2">
    <source>
        <dbReference type="ARBA" id="ARBA00022840"/>
    </source>
</evidence>
<dbReference type="RefSeq" id="WP_148221409.1">
    <property type="nucleotide sequence ID" value="NZ_JAFCLK010000040.1"/>
</dbReference>
<keyword evidence="1" id="KW-0547">Nucleotide-binding</keyword>
<keyword evidence="2" id="KW-0067">ATP-binding</keyword>
<comment type="caution">
    <text evidence="3">The sequence shown here is derived from an EMBL/GenBank/DDBJ whole genome shotgun (WGS) entry which is preliminary data.</text>
</comment>
<name>A0ABS5GGB7_9BRAD</name>
<evidence type="ECO:0000256" key="1">
    <source>
        <dbReference type="ARBA" id="ARBA00022741"/>
    </source>
</evidence>
<dbReference type="PANTHER" id="PTHR43384:SF6">
    <property type="entry name" value="SEPTUM SITE-DETERMINING PROTEIN MIND HOMOLOG, CHLOROPLASTIC"/>
    <property type="match status" value="1"/>
</dbReference>
<evidence type="ECO:0000313" key="4">
    <source>
        <dbReference type="Proteomes" id="UP001314635"/>
    </source>
</evidence>
<reference evidence="4" key="1">
    <citation type="journal article" date="2021" name="ISME J.">
        <title>Evolutionary origin and ecological implication of a unique nif island in free-living Bradyrhizobium lineages.</title>
        <authorList>
            <person name="Tao J."/>
        </authorList>
    </citation>
    <scope>NUCLEOTIDE SEQUENCE [LARGE SCALE GENOMIC DNA]</scope>
    <source>
        <strain evidence="4">SZCCT0094</strain>
    </source>
</reference>
<organism evidence="3 4">
    <name type="scientific">Bradyrhizobium denitrificans</name>
    <dbReference type="NCBI Taxonomy" id="2734912"/>
    <lineage>
        <taxon>Bacteria</taxon>
        <taxon>Pseudomonadati</taxon>
        <taxon>Pseudomonadota</taxon>
        <taxon>Alphaproteobacteria</taxon>
        <taxon>Hyphomicrobiales</taxon>
        <taxon>Nitrobacteraceae</taxon>
        <taxon>Bradyrhizobium</taxon>
    </lineage>
</organism>
<dbReference type="EMBL" id="JAFCLK010000040">
    <property type="protein sequence ID" value="MBR1140388.1"/>
    <property type="molecule type" value="Genomic_DNA"/>
</dbReference>
<protein>
    <submittedName>
        <fullName evidence="3">Response regulator receiver protein</fullName>
    </submittedName>
</protein>
<gene>
    <name evidence="3" type="ORF">JQ619_31985</name>
</gene>
<dbReference type="PANTHER" id="PTHR43384">
    <property type="entry name" value="SEPTUM SITE-DETERMINING PROTEIN MIND HOMOLOG, CHLOROPLASTIC-RELATED"/>
    <property type="match status" value="1"/>
</dbReference>
<dbReference type="Gene3D" id="3.40.50.2300">
    <property type="match status" value="1"/>
</dbReference>
<sequence length="399" mass="43576">MDTPGQDPGLTHAQEAAPVATVFVSDQDSEGVIRQSLSDLGIDDAEFKKGTVETATAYLATQPSPRLLFVDLSGVDDPVVHIYELADRCEPSVSVVVIGDRNDIILYRDLKNAGVSEYFFKPLIIDAVKATCNRILNDGREHSPSQRTGKLVFVIGVRGGVGATTIAANAAWYLAEKKQRWVMLVDLDLHNGDAALQFDSTPGHALSEAFEKPERVDRLFLERGTIHVRERLDLLASLEPLSESTTLAEGAVLSLLGKLLHRYRFVFVDLPSIVALGLAQVLHQPSVCVLVSDASLASARELSRWREWIGPNSAERRTLHVLNMNGADGALPQAEFIRAVGQAPDIIIPYDRDIAIASKFGVKATRKCAVLNRGLARLLRDFTGETDGPTRSIFSRIFG</sequence>
<keyword evidence="4" id="KW-1185">Reference proteome</keyword>
<evidence type="ECO:0000313" key="3">
    <source>
        <dbReference type="EMBL" id="MBR1140388.1"/>
    </source>
</evidence>
<dbReference type="Pfam" id="PF06564">
    <property type="entry name" value="CBP_BcsQ"/>
    <property type="match status" value="1"/>
</dbReference>
<accession>A0ABS5GGB7</accession>
<proteinExistence type="predicted"/>
<dbReference type="InterPro" id="IPR027417">
    <property type="entry name" value="P-loop_NTPase"/>
</dbReference>
<dbReference type="InterPro" id="IPR017746">
    <property type="entry name" value="Cellulose_synthase_operon_BcsQ"/>
</dbReference>
<dbReference type="InterPro" id="IPR050625">
    <property type="entry name" value="ParA/MinD_ATPase"/>
</dbReference>
<dbReference type="SUPFAM" id="SSF52540">
    <property type="entry name" value="P-loop containing nucleoside triphosphate hydrolases"/>
    <property type="match status" value="1"/>
</dbReference>